<dbReference type="Pfam" id="PF02743">
    <property type="entry name" value="dCache_1"/>
    <property type="match status" value="1"/>
</dbReference>
<dbReference type="CDD" id="cd06225">
    <property type="entry name" value="HAMP"/>
    <property type="match status" value="1"/>
</dbReference>
<evidence type="ECO:0000259" key="11">
    <source>
        <dbReference type="PROSITE" id="PS50111"/>
    </source>
</evidence>
<dbReference type="SUPFAM" id="SSF103190">
    <property type="entry name" value="Sensory domain-like"/>
    <property type="match status" value="1"/>
</dbReference>
<evidence type="ECO:0000313" key="13">
    <source>
        <dbReference type="EMBL" id="RGS41237.1"/>
    </source>
</evidence>
<dbReference type="SMART" id="SM00283">
    <property type="entry name" value="MA"/>
    <property type="match status" value="1"/>
</dbReference>
<dbReference type="SUPFAM" id="SSF58104">
    <property type="entry name" value="Methyl-accepting chemotaxis protein (MCP) signaling domain"/>
    <property type="match status" value="1"/>
</dbReference>
<evidence type="ECO:0000256" key="9">
    <source>
        <dbReference type="SAM" id="Coils"/>
    </source>
</evidence>
<evidence type="ECO:0000256" key="6">
    <source>
        <dbReference type="ARBA" id="ARBA00023136"/>
    </source>
</evidence>
<dbReference type="CDD" id="cd12912">
    <property type="entry name" value="PDC2_MCP_like"/>
    <property type="match status" value="1"/>
</dbReference>
<dbReference type="Gene3D" id="1.10.287.950">
    <property type="entry name" value="Methyl-accepting chemotaxis protein"/>
    <property type="match status" value="1"/>
</dbReference>
<evidence type="ECO:0000256" key="7">
    <source>
        <dbReference type="ARBA" id="ARBA00029447"/>
    </source>
</evidence>
<dbReference type="Gene3D" id="3.30.450.20">
    <property type="entry name" value="PAS domain"/>
    <property type="match status" value="2"/>
</dbReference>
<comment type="subcellular location">
    <subcellularLocation>
        <location evidence="1">Cell membrane</location>
        <topology evidence="1">Multi-pass membrane protein</topology>
    </subcellularLocation>
</comment>
<evidence type="ECO:0000256" key="4">
    <source>
        <dbReference type="ARBA" id="ARBA00022692"/>
    </source>
</evidence>
<evidence type="ECO:0000256" key="10">
    <source>
        <dbReference type="SAM" id="Phobius"/>
    </source>
</evidence>
<feature type="transmembrane region" description="Helical" evidence="10">
    <location>
        <begin position="28"/>
        <end position="48"/>
    </location>
</feature>
<evidence type="ECO:0000256" key="5">
    <source>
        <dbReference type="ARBA" id="ARBA00022989"/>
    </source>
</evidence>
<dbReference type="PROSITE" id="PS50885">
    <property type="entry name" value="HAMP"/>
    <property type="match status" value="2"/>
</dbReference>
<dbReference type="SMART" id="SM00304">
    <property type="entry name" value="HAMP"/>
    <property type="match status" value="2"/>
</dbReference>
<comment type="similarity">
    <text evidence="7">Belongs to the methyl-accepting chemotaxis (MCP) protein family.</text>
</comment>
<organism evidence="13 14">
    <name type="scientific">Roseburia hominis</name>
    <dbReference type="NCBI Taxonomy" id="301301"/>
    <lineage>
        <taxon>Bacteria</taxon>
        <taxon>Bacillati</taxon>
        <taxon>Bacillota</taxon>
        <taxon>Clostridia</taxon>
        <taxon>Lachnospirales</taxon>
        <taxon>Lachnospiraceae</taxon>
        <taxon>Roseburia</taxon>
    </lineage>
</organism>
<reference evidence="13 14" key="1">
    <citation type="submission" date="2018-08" db="EMBL/GenBank/DDBJ databases">
        <title>A genome reference for cultivated species of the human gut microbiota.</title>
        <authorList>
            <person name="Zou Y."/>
            <person name="Xue W."/>
            <person name="Luo G."/>
        </authorList>
    </citation>
    <scope>NUCLEOTIDE SEQUENCE [LARGE SCALE GENOMIC DNA]</scope>
    <source>
        <strain evidence="13 14">AF22-12AC</strain>
    </source>
</reference>
<dbReference type="Pfam" id="PF00015">
    <property type="entry name" value="MCPsignal"/>
    <property type="match status" value="1"/>
</dbReference>
<dbReference type="EMBL" id="QRVL01000003">
    <property type="protein sequence ID" value="RGS41237.1"/>
    <property type="molecule type" value="Genomic_DNA"/>
</dbReference>
<feature type="domain" description="HAMP" evidence="12">
    <location>
        <begin position="326"/>
        <end position="378"/>
    </location>
</feature>
<dbReference type="AlphaFoldDB" id="A0A395VAJ3"/>
<comment type="caution">
    <text evidence="13">The sequence shown here is derived from an EMBL/GenBank/DDBJ whole genome shotgun (WGS) entry which is preliminary data.</text>
</comment>
<keyword evidence="2" id="KW-1003">Cell membrane</keyword>
<dbReference type="Pfam" id="PF00672">
    <property type="entry name" value="HAMP"/>
    <property type="match status" value="1"/>
</dbReference>
<dbReference type="InterPro" id="IPR051310">
    <property type="entry name" value="MCP_chemotaxis"/>
</dbReference>
<keyword evidence="8" id="KW-0807">Transducer</keyword>
<accession>A0A395VAJ3</accession>
<evidence type="ECO:0000256" key="2">
    <source>
        <dbReference type="ARBA" id="ARBA00022475"/>
    </source>
</evidence>
<evidence type="ECO:0000256" key="3">
    <source>
        <dbReference type="ARBA" id="ARBA00022500"/>
    </source>
</evidence>
<evidence type="ECO:0000259" key="12">
    <source>
        <dbReference type="PROSITE" id="PS50885"/>
    </source>
</evidence>
<dbReference type="PRINTS" id="PR00260">
    <property type="entry name" value="CHEMTRNSDUCR"/>
</dbReference>
<evidence type="ECO:0000313" key="14">
    <source>
        <dbReference type="Proteomes" id="UP000266172"/>
    </source>
</evidence>
<feature type="transmembrane region" description="Helical" evidence="10">
    <location>
        <begin position="295"/>
        <end position="318"/>
    </location>
</feature>
<keyword evidence="5 10" id="KW-1133">Transmembrane helix</keyword>
<proteinExistence type="inferred from homology"/>
<keyword evidence="9" id="KW-0175">Coiled coil</keyword>
<evidence type="ECO:0000256" key="1">
    <source>
        <dbReference type="ARBA" id="ARBA00004651"/>
    </source>
</evidence>
<keyword evidence="3" id="KW-0145">Chemotaxis</keyword>
<protein>
    <submittedName>
        <fullName evidence="13">Methyl-accepting chemotaxis protein</fullName>
    </submittedName>
</protein>
<sequence length="677" mass="72746">MGKNAAEGNRKKGKIAEEIRKRIGRSVLIAYIVVEVIIVIIMGQTVYYNKKAQLTLESESAANRLAGFFEKYERETQTLALNPQIQSVLSETKAGDNILSAKAMGYVEKYLVDAAGADSENVMAVWIADLDASVITQSDGYTSPDGWDITGRAWYSCIETGKTVLTEPYIDSSTGEIILSAATPIYDEGGNVLGAAGMDISLDHVTEVLSTYTIGSNGYVWLVSSDGMLIYHPNAELVQQNIADVNVSDNVVNAIVNQSTEFLKYKADGTTKYGSVQLVGETGYLVVSNMPFLEYYQMLFATIGVLLAIFAVGIIVVMRSIDKSAYALSKPIAELNETASRLAEGDLDVELNVMAKNEIGELAESIRATVARLKEYIAYLKEASGALDQIADGKLEIHLEQEYVGEFGQLKEALLHISSSMNDVMRNISASSQTVTSSAGDLANAAQQLAEGSGTQAAAVEELVATATSVAEQVEESKKDALQSAEETQKVTAMMEQSQDKMQEMMEAVQKIHETSKQVVGIIATIEEIADQTNLLSLNASIEAARAGEAGKGFAVVADEIGKLAQESSKAANMTRELIGVSMEEINKGNQIADHVMDSLKTAVEAVDNVNGMIQKTAGNAADQAQSMEQIRVGIEEISQGVQDNSAIAEESSATSEELASQATLLNELVQHFELQP</sequence>
<dbReference type="Gene3D" id="6.10.340.10">
    <property type="match status" value="1"/>
</dbReference>
<keyword evidence="4 10" id="KW-0812">Transmembrane</keyword>
<dbReference type="CDD" id="cd12913">
    <property type="entry name" value="PDC1_MCP_like"/>
    <property type="match status" value="1"/>
</dbReference>
<gene>
    <name evidence="13" type="ORF">DWX93_06160</name>
</gene>
<dbReference type="InterPro" id="IPR033479">
    <property type="entry name" value="dCache_1"/>
</dbReference>
<evidence type="ECO:0000256" key="8">
    <source>
        <dbReference type="PROSITE-ProRule" id="PRU00284"/>
    </source>
</evidence>
<dbReference type="PANTHER" id="PTHR43531:SF11">
    <property type="entry name" value="METHYL-ACCEPTING CHEMOTAXIS PROTEIN 3"/>
    <property type="match status" value="1"/>
</dbReference>
<dbReference type="InterPro" id="IPR003660">
    <property type="entry name" value="HAMP_dom"/>
</dbReference>
<dbReference type="InterPro" id="IPR004089">
    <property type="entry name" value="MCPsignal_dom"/>
</dbReference>
<dbReference type="GO" id="GO:0007165">
    <property type="term" value="P:signal transduction"/>
    <property type="evidence" value="ECO:0007669"/>
    <property type="project" value="UniProtKB-KW"/>
</dbReference>
<dbReference type="InterPro" id="IPR029151">
    <property type="entry name" value="Sensor-like_sf"/>
</dbReference>
<feature type="domain" description="HAMP" evidence="12">
    <location>
        <begin position="380"/>
        <end position="426"/>
    </location>
</feature>
<dbReference type="RefSeq" id="WP_118097009.1">
    <property type="nucleotide sequence ID" value="NZ_QRVL01000003.1"/>
</dbReference>
<name>A0A395VAJ3_9FIRM</name>
<dbReference type="GO" id="GO:0004888">
    <property type="term" value="F:transmembrane signaling receptor activity"/>
    <property type="evidence" value="ECO:0007669"/>
    <property type="project" value="InterPro"/>
</dbReference>
<dbReference type="GO" id="GO:0005886">
    <property type="term" value="C:plasma membrane"/>
    <property type="evidence" value="ECO:0007669"/>
    <property type="project" value="UniProtKB-SubCell"/>
</dbReference>
<feature type="domain" description="Methyl-accepting transducer" evidence="11">
    <location>
        <begin position="431"/>
        <end position="660"/>
    </location>
</feature>
<dbReference type="PANTHER" id="PTHR43531">
    <property type="entry name" value="PROTEIN ICFG"/>
    <property type="match status" value="1"/>
</dbReference>
<keyword evidence="6 10" id="KW-0472">Membrane</keyword>
<dbReference type="PROSITE" id="PS50111">
    <property type="entry name" value="CHEMOTAXIS_TRANSDUC_2"/>
    <property type="match status" value="1"/>
</dbReference>
<dbReference type="Proteomes" id="UP000266172">
    <property type="component" value="Unassembled WGS sequence"/>
</dbReference>
<dbReference type="GO" id="GO:0006935">
    <property type="term" value="P:chemotaxis"/>
    <property type="evidence" value="ECO:0007669"/>
    <property type="project" value="UniProtKB-KW"/>
</dbReference>
<dbReference type="InterPro" id="IPR004090">
    <property type="entry name" value="Chemotax_Me-accpt_rcpt"/>
</dbReference>
<feature type="coiled-coil region" evidence="9">
    <location>
        <begin position="471"/>
        <end position="515"/>
    </location>
</feature>